<evidence type="ECO:0000256" key="2">
    <source>
        <dbReference type="SAM" id="SignalP"/>
    </source>
</evidence>
<dbReference type="Proteomes" id="UP000214646">
    <property type="component" value="Unassembled WGS sequence"/>
</dbReference>
<dbReference type="EMBL" id="NIDE01000014">
    <property type="protein sequence ID" value="OWK38095.1"/>
    <property type="molecule type" value="Genomic_DNA"/>
</dbReference>
<evidence type="ECO:0000313" key="3">
    <source>
        <dbReference type="EMBL" id="OWK38095.1"/>
    </source>
</evidence>
<evidence type="ECO:0008006" key="5">
    <source>
        <dbReference type="Google" id="ProtNLM"/>
    </source>
</evidence>
<reference evidence="4" key="1">
    <citation type="submission" date="2017-06" db="EMBL/GenBank/DDBJ databases">
        <title>Genome analysis of Fimbriiglobus ruber SP5, the first member of the order Planctomycetales with confirmed chitinolytic capability.</title>
        <authorList>
            <person name="Ravin N.V."/>
            <person name="Rakitin A.L."/>
            <person name="Ivanova A.A."/>
            <person name="Beletsky A.V."/>
            <person name="Kulichevskaya I.S."/>
            <person name="Mardanov A.V."/>
            <person name="Dedysh S.N."/>
        </authorList>
    </citation>
    <scope>NUCLEOTIDE SEQUENCE [LARGE SCALE GENOMIC DNA]</scope>
    <source>
        <strain evidence="4">SP5</strain>
    </source>
</reference>
<name>A0A225DP14_9BACT</name>
<accession>A0A225DP14</accession>
<evidence type="ECO:0000256" key="1">
    <source>
        <dbReference type="SAM" id="MobiDB-lite"/>
    </source>
</evidence>
<dbReference type="OrthoDB" id="248327at2"/>
<dbReference type="RefSeq" id="WP_088257924.1">
    <property type="nucleotide sequence ID" value="NZ_NIDE01000014.1"/>
</dbReference>
<evidence type="ECO:0000313" key="4">
    <source>
        <dbReference type="Proteomes" id="UP000214646"/>
    </source>
</evidence>
<keyword evidence="4" id="KW-1185">Reference proteome</keyword>
<protein>
    <recommendedName>
        <fullName evidence="5">SPOR domain-containing protein</fullName>
    </recommendedName>
</protein>
<gene>
    <name evidence="3" type="ORF">FRUB_07215</name>
</gene>
<proteinExistence type="predicted"/>
<feature type="signal peptide" evidence="2">
    <location>
        <begin position="1"/>
        <end position="23"/>
    </location>
</feature>
<keyword evidence="2" id="KW-0732">Signal</keyword>
<sequence>MRRGIVLGAGLAGVVFLQTGAMTQVVPFAADRTTPQPAPAAPPATAPAPTAPVYPASPPLAAPVTNPFTPAPGAQQPPPAGQAAPGTTRVGYAPADAQVQPPAVTPAASHPMYVHPEHGGWMICVKSYTGAEAKEHAEQLTTEIRQTHQAAAYLFARGAEEREDEMKRRAEVREKMRKLNEPFLEKMQALKKEADAKGQPFDVGPLTFRMPTVEYNEQWAVLVGGFKDMDTARAALNTVRKWAPPKDTRLLDYAVGAVASESGVTKTGAYINPYASAIVVPNPATHHANPNQRIPIDPAVIKWNEGEPLSLLKCKKDWTLLVKWFTVSVKVQSKSDDGSVLGKLLGTNSEAADRLDGTAKQARLIAHGLRDAKMQESIALVAPRLGLAPAPVESYILHLKTGSLVTVGQYDGPDDPNLINMQKLLSGMTFDVDYKDGRPPEKRKLFDTVVPILIPRP</sequence>
<dbReference type="AlphaFoldDB" id="A0A225DP14"/>
<comment type="caution">
    <text evidence="3">The sequence shown here is derived from an EMBL/GenBank/DDBJ whole genome shotgun (WGS) entry which is preliminary data.</text>
</comment>
<feature type="region of interest" description="Disordered" evidence="1">
    <location>
        <begin position="33"/>
        <end position="89"/>
    </location>
</feature>
<organism evidence="3 4">
    <name type="scientific">Fimbriiglobus ruber</name>
    <dbReference type="NCBI Taxonomy" id="1908690"/>
    <lineage>
        <taxon>Bacteria</taxon>
        <taxon>Pseudomonadati</taxon>
        <taxon>Planctomycetota</taxon>
        <taxon>Planctomycetia</taxon>
        <taxon>Gemmatales</taxon>
        <taxon>Gemmataceae</taxon>
        <taxon>Fimbriiglobus</taxon>
    </lineage>
</organism>
<feature type="chain" id="PRO_5013393407" description="SPOR domain-containing protein" evidence="2">
    <location>
        <begin position="24"/>
        <end position="457"/>
    </location>
</feature>
<feature type="compositionally biased region" description="Pro residues" evidence="1">
    <location>
        <begin position="36"/>
        <end position="61"/>
    </location>
</feature>